<dbReference type="AlphaFoldDB" id="A0A368HJ48"/>
<evidence type="ECO:0000256" key="2">
    <source>
        <dbReference type="SAM" id="MobiDB-lite"/>
    </source>
</evidence>
<dbReference type="OrthoDB" id="9810372at2"/>
<dbReference type="InterPro" id="IPR043129">
    <property type="entry name" value="ATPase_NBD"/>
</dbReference>
<dbReference type="InterPro" id="IPR000600">
    <property type="entry name" value="ROK"/>
</dbReference>
<dbReference type="SUPFAM" id="SSF53067">
    <property type="entry name" value="Actin-like ATPase domain"/>
    <property type="match status" value="1"/>
</dbReference>
<accession>A0A368HJ48</accession>
<evidence type="ECO:0000256" key="1">
    <source>
        <dbReference type="ARBA" id="ARBA00023277"/>
    </source>
</evidence>
<gene>
    <name evidence="3" type="ORF">C4900_12110</name>
</gene>
<keyword evidence="3" id="KW-0808">Transferase</keyword>
<evidence type="ECO:0000313" key="4">
    <source>
        <dbReference type="Proteomes" id="UP000253250"/>
    </source>
</evidence>
<dbReference type="Gene3D" id="3.30.420.40">
    <property type="match status" value="2"/>
</dbReference>
<organism evidence="3 4">
    <name type="scientific">Acidiferrobacter thiooxydans</name>
    <dbReference type="NCBI Taxonomy" id="163359"/>
    <lineage>
        <taxon>Bacteria</taxon>
        <taxon>Pseudomonadati</taxon>
        <taxon>Pseudomonadota</taxon>
        <taxon>Gammaproteobacteria</taxon>
        <taxon>Acidiferrobacterales</taxon>
        <taxon>Acidiferrobacteraceae</taxon>
        <taxon>Acidiferrobacter</taxon>
    </lineage>
</organism>
<reference evidence="3 4" key="1">
    <citation type="submission" date="2018-02" db="EMBL/GenBank/DDBJ databases">
        <title>Insights into the biology of acidophilic members of the Acidiferrobacteraceae family derived from comparative genomic analyses.</title>
        <authorList>
            <person name="Issotta F."/>
            <person name="Thyssen C."/>
            <person name="Mena C."/>
            <person name="Moya A."/>
            <person name="Bellenberg S."/>
            <person name="Sproer C."/>
            <person name="Covarrubias P.C."/>
            <person name="Sand W."/>
            <person name="Quatrini R."/>
            <person name="Vera M."/>
        </authorList>
    </citation>
    <scope>NUCLEOTIDE SEQUENCE [LARGE SCALE GENOMIC DNA]</scope>
    <source>
        <strain evidence="4">m-1</strain>
    </source>
</reference>
<keyword evidence="1" id="KW-0119">Carbohydrate metabolism</keyword>
<feature type="compositionally biased region" description="Basic residues" evidence="2">
    <location>
        <begin position="57"/>
        <end position="69"/>
    </location>
</feature>
<feature type="compositionally biased region" description="Basic and acidic residues" evidence="2">
    <location>
        <begin position="15"/>
        <end position="31"/>
    </location>
</feature>
<dbReference type="PANTHER" id="PTHR18964:SF174">
    <property type="entry name" value="D-ALLOSE KINASE-RELATED"/>
    <property type="match status" value="1"/>
</dbReference>
<feature type="region of interest" description="Disordered" evidence="2">
    <location>
        <begin position="1"/>
        <end position="101"/>
    </location>
</feature>
<dbReference type="EMBL" id="PSYR01000002">
    <property type="protein sequence ID" value="RCN57209.1"/>
    <property type="molecule type" value="Genomic_DNA"/>
</dbReference>
<dbReference type="Pfam" id="PF00480">
    <property type="entry name" value="ROK"/>
    <property type="match status" value="1"/>
</dbReference>
<dbReference type="PROSITE" id="PS01125">
    <property type="entry name" value="ROK"/>
    <property type="match status" value="1"/>
</dbReference>
<keyword evidence="4" id="KW-1185">Reference proteome</keyword>
<dbReference type="Proteomes" id="UP000253250">
    <property type="component" value="Unassembled WGS sequence"/>
</dbReference>
<dbReference type="InterPro" id="IPR049874">
    <property type="entry name" value="ROK_cs"/>
</dbReference>
<dbReference type="GO" id="GO:0004396">
    <property type="term" value="F:hexokinase activity"/>
    <property type="evidence" value="ECO:0007669"/>
    <property type="project" value="TreeGrafter"/>
</dbReference>
<keyword evidence="3" id="KW-0418">Kinase</keyword>
<dbReference type="PANTHER" id="PTHR18964">
    <property type="entry name" value="ROK (REPRESSOR, ORF, KINASE) FAMILY"/>
    <property type="match status" value="1"/>
</dbReference>
<protein>
    <submittedName>
        <fullName evidence="3">Fructokinase</fullName>
    </submittedName>
</protein>
<sequence>MARRSARALRGLPLARRDLHDPTGCRPDPDRPLLPTSRLCHRSHPRPAVPHRDDHHHDRRLGGQHRRATSRGLALGSNRRGHARGCRRQGRVPAQNRGHPLRPLARCPVRIGIDLGGTKIEGIAMDASGRELARRRIATPAVRGYDAILEAIAALVRDLEGVTEGPCTVGVGSPGAISHKTGVLKNSNTICLNGRPLREDLARRLDRPVRLENDANCLALSEARDGAGQGRRCVFAVILGTGVGGGLVLDGALWPGRQHIAGEWGHNVLETDGPACYCGRRGCVETLLSGPGLAASYRALGGQDGATAQEIASRAACDARAQAALDLYCARLGRALGVVVNILDPDVIVLGGGLSAIPALYTEVPTLLAQAAFTDDLTTPIVPAQHGAASGVRGAAHLWPPSPLEPRKGAAP</sequence>
<name>A0A368HJ48_9GAMM</name>
<proteinExistence type="predicted"/>
<comment type="caution">
    <text evidence="3">The sequence shown here is derived from an EMBL/GenBank/DDBJ whole genome shotgun (WGS) entry which is preliminary data.</text>
</comment>
<evidence type="ECO:0000313" key="3">
    <source>
        <dbReference type="EMBL" id="RCN57209.1"/>
    </source>
</evidence>
<feature type="compositionally biased region" description="Basic residues" evidence="2">
    <location>
        <begin position="79"/>
        <end position="90"/>
    </location>
</feature>